<keyword evidence="1" id="KW-0732">Signal</keyword>
<proteinExistence type="predicted"/>
<name>A0A4R2RIV8_9BACL</name>
<gene>
    <name evidence="2" type="ORF">EDD57_14714</name>
</gene>
<keyword evidence="3" id="KW-1185">Reference proteome</keyword>
<dbReference type="RefSeq" id="WP_165873813.1">
    <property type="nucleotide sequence ID" value="NZ_SLXV01000047.1"/>
</dbReference>
<accession>A0A4R2RIV8</accession>
<feature type="signal peptide" evidence="1">
    <location>
        <begin position="1"/>
        <end position="18"/>
    </location>
</feature>
<evidence type="ECO:0000256" key="1">
    <source>
        <dbReference type="SAM" id="SignalP"/>
    </source>
</evidence>
<dbReference type="Proteomes" id="UP000294746">
    <property type="component" value="Unassembled WGS sequence"/>
</dbReference>
<comment type="caution">
    <text evidence="2">The sequence shown here is derived from an EMBL/GenBank/DDBJ whole genome shotgun (WGS) entry which is preliminary data.</text>
</comment>
<dbReference type="EMBL" id="SLXV01000047">
    <property type="protein sequence ID" value="TCP63740.1"/>
    <property type="molecule type" value="Genomic_DNA"/>
</dbReference>
<protein>
    <submittedName>
        <fullName evidence="2">Uncharacterized protein</fullName>
    </submittedName>
</protein>
<organism evidence="2 3">
    <name type="scientific">Baia soyae</name>
    <dbReference type="NCBI Taxonomy" id="1544746"/>
    <lineage>
        <taxon>Bacteria</taxon>
        <taxon>Bacillati</taxon>
        <taxon>Bacillota</taxon>
        <taxon>Bacilli</taxon>
        <taxon>Bacillales</taxon>
        <taxon>Thermoactinomycetaceae</taxon>
        <taxon>Baia</taxon>
    </lineage>
</organism>
<dbReference type="AlphaFoldDB" id="A0A4R2RIV8"/>
<feature type="chain" id="PRO_5038983651" evidence="1">
    <location>
        <begin position="19"/>
        <end position="55"/>
    </location>
</feature>
<sequence>MKLAKVMLAGMITLLSFASPKMASAPPQSDYTLMVYMVGSDLESGGEAASTSNID</sequence>
<evidence type="ECO:0000313" key="2">
    <source>
        <dbReference type="EMBL" id="TCP63740.1"/>
    </source>
</evidence>
<evidence type="ECO:0000313" key="3">
    <source>
        <dbReference type="Proteomes" id="UP000294746"/>
    </source>
</evidence>
<reference evidence="2 3" key="1">
    <citation type="submission" date="2019-03" db="EMBL/GenBank/DDBJ databases">
        <title>Genomic Encyclopedia of Type Strains, Phase IV (KMG-IV): sequencing the most valuable type-strain genomes for metagenomic binning, comparative biology and taxonomic classification.</title>
        <authorList>
            <person name="Goeker M."/>
        </authorList>
    </citation>
    <scope>NUCLEOTIDE SEQUENCE [LARGE SCALE GENOMIC DNA]</scope>
    <source>
        <strain evidence="2 3">DSM 46831</strain>
    </source>
</reference>